<evidence type="ECO:0000256" key="2">
    <source>
        <dbReference type="ARBA" id="ARBA00022737"/>
    </source>
</evidence>
<dbReference type="Proteomes" id="UP000784294">
    <property type="component" value="Unassembled WGS sequence"/>
</dbReference>
<dbReference type="GO" id="GO:0120170">
    <property type="term" value="F:intraciliary transport particle B binding"/>
    <property type="evidence" value="ECO:0007669"/>
    <property type="project" value="TreeGrafter"/>
</dbReference>
<dbReference type="InterPro" id="IPR030511">
    <property type="entry name" value="TTC26"/>
</dbReference>
<evidence type="ECO:0000313" key="6">
    <source>
        <dbReference type="Proteomes" id="UP000784294"/>
    </source>
</evidence>
<sequence length="181" mass="20966">MTDESSARIYRGRRAVLPPLIDVLPEARLNLIIYHLKNEDIRSAYELVRDIDPGVPMEYVLKAIVNAGIGQEHNSREHLRLAQQYFQLVGASVSECDTLTGRQCMSSCFFILRQFKDVVIYLKSIKNYFYNDDTFNFLFAQPLEQSATRNSRSRYETMPCLLKTLRVMCFSSYLVSGRRFA</sequence>
<keyword evidence="2" id="KW-0677">Repeat</keyword>
<dbReference type="AlphaFoldDB" id="A0A448WG02"/>
<evidence type="ECO:0000256" key="1">
    <source>
        <dbReference type="ARBA" id="ARBA00004138"/>
    </source>
</evidence>
<comment type="subcellular location">
    <subcellularLocation>
        <location evidence="1">Cell projection</location>
        <location evidence="1">Cilium</location>
    </subcellularLocation>
</comment>
<comment type="caution">
    <text evidence="5">The sequence shown here is derived from an EMBL/GenBank/DDBJ whole genome shotgun (WGS) entry which is preliminary data.</text>
</comment>
<dbReference type="GO" id="GO:0097546">
    <property type="term" value="C:ciliary base"/>
    <property type="evidence" value="ECO:0007669"/>
    <property type="project" value="TreeGrafter"/>
</dbReference>
<dbReference type="EMBL" id="CAAALY010010113">
    <property type="protein sequence ID" value="VEL10855.1"/>
    <property type="molecule type" value="Genomic_DNA"/>
</dbReference>
<dbReference type="PANTHER" id="PTHR14781:SF0">
    <property type="entry name" value="INTRAFLAGELLAR TRANSPORT PROTEIN 56"/>
    <property type="match status" value="1"/>
</dbReference>
<keyword evidence="3" id="KW-0802">TPR repeat</keyword>
<name>A0A448WG02_9PLAT</name>
<dbReference type="GO" id="GO:0035720">
    <property type="term" value="P:intraciliary anterograde transport"/>
    <property type="evidence" value="ECO:0007669"/>
    <property type="project" value="TreeGrafter"/>
</dbReference>
<dbReference type="GO" id="GO:0030992">
    <property type="term" value="C:intraciliary transport particle B"/>
    <property type="evidence" value="ECO:0007669"/>
    <property type="project" value="TreeGrafter"/>
</dbReference>
<dbReference type="GO" id="GO:0035735">
    <property type="term" value="P:intraciliary transport involved in cilium assembly"/>
    <property type="evidence" value="ECO:0007669"/>
    <property type="project" value="TreeGrafter"/>
</dbReference>
<protein>
    <submittedName>
        <fullName evidence="5">Uncharacterized protein</fullName>
    </submittedName>
</protein>
<dbReference type="GO" id="GO:0036064">
    <property type="term" value="C:ciliary basal body"/>
    <property type="evidence" value="ECO:0007669"/>
    <property type="project" value="TreeGrafter"/>
</dbReference>
<organism evidence="5 6">
    <name type="scientific">Protopolystoma xenopodis</name>
    <dbReference type="NCBI Taxonomy" id="117903"/>
    <lineage>
        <taxon>Eukaryota</taxon>
        <taxon>Metazoa</taxon>
        <taxon>Spiralia</taxon>
        <taxon>Lophotrochozoa</taxon>
        <taxon>Platyhelminthes</taxon>
        <taxon>Monogenea</taxon>
        <taxon>Polyopisthocotylea</taxon>
        <taxon>Polystomatidea</taxon>
        <taxon>Polystomatidae</taxon>
        <taxon>Protopolystoma</taxon>
    </lineage>
</organism>
<accession>A0A448WG02</accession>
<keyword evidence="4" id="KW-0966">Cell projection</keyword>
<dbReference type="PANTHER" id="PTHR14781">
    <property type="entry name" value="INTRAFLAGELLAR TRANSPORT PROTEIN 56"/>
    <property type="match status" value="1"/>
</dbReference>
<evidence type="ECO:0000256" key="3">
    <source>
        <dbReference type="ARBA" id="ARBA00022803"/>
    </source>
</evidence>
<evidence type="ECO:0000256" key="4">
    <source>
        <dbReference type="ARBA" id="ARBA00023273"/>
    </source>
</evidence>
<reference evidence="5" key="1">
    <citation type="submission" date="2018-11" db="EMBL/GenBank/DDBJ databases">
        <authorList>
            <consortium name="Pathogen Informatics"/>
        </authorList>
    </citation>
    <scope>NUCLEOTIDE SEQUENCE</scope>
</reference>
<gene>
    <name evidence="5" type="ORF">PXEA_LOCUS4295</name>
</gene>
<keyword evidence="6" id="KW-1185">Reference proteome</keyword>
<dbReference type="OrthoDB" id="95390at2759"/>
<evidence type="ECO:0000313" key="5">
    <source>
        <dbReference type="EMBL" id="VEL10855.1"/>
    </source>
</evidence>
<proteinExistence type="predicted"/>